<keyword evidence="2" id="KW-1133">Transmembrane helix</keyword>
<feature type="chain" id="PRO_5030656685" evidence="3">
    <location>
        <begin position="43"/>
        <end position="500"/>
    </location>
</feature>
<keyword evidence="2" id="KW-0472">Membrane</keyword>
<evidence type="ECO:0000256" key="1">
    <source>
        <dbReference type="SAM" id="MobiDB-lite"/>
    </source>
</evidence>
<accession>A0A7S0J904</accession>
<feature type="signal peptide" evidence="3">
    <location>
        <begin position="1"/>
        <end position="42"/>
    </location>
</feature>
<gene>
    <name evidence="4" type="ORF">CLEP1334_LOCUS19830</name>
</gene>
<evidence type="ECO:0000256" key="2">
    <source>
        <dbReference type="SAM" id="Phobius"/>
    </source>
</evidence>
<dbReference type="EMBL" id="HBER01039165">
    <property type="protein sequence ID" value="CAD8544542.1"/>
    <property type="molecule type" value="Transcribed_RNA"/>
</dbReference>
<sequence length="500" mass="54534">MLLPAIGPSVPRAPRPLATALAKAAFLMLLVQGDAMVPRAHARPISSRDRGDVCSADDASCLDSLCCSSPGSGCFKRPFAMTAKCIPYSELGVSASTCSGTVRGWECPGWEACADELGDCTESGCCAQEGYGCFKSPEREFAQCRKLPTDNHGKPTTCKDTLEWLCPGWESCAADHGDCTQSKCCRSSGFACWKKKFEHRAECRAEPDVRANHDAVGDHSDPFATCRDTDEWLCPGWERCSDPDTACTKSRCCNHGGFTCYNVHTHYAHCMRTDTCEQQVAQRLKSSGKGNVNWEQVSAVTCFVAERDEDLSVHFDRTEQPPARDVGKSADGHPQEQLIFQAAADTTAAVSRLGVMQQRLQEDMKALETLEARLQEDLFATMEERQRISLAEALIGIFLGVMLLTGISAFAMLWSRLRANELRYSGFNRQSTSFNRFLDEQHHVANVEVPTFAPTLTESAALEGTELPPRDSEPPSELDPDTPGSSSAKALMPNGASEGS</sequence>
<keyword evidence="3" id="KW-0732">Signal</keyword>
<reference evidence="4" key="1">
    <citation type="submission" date="2021-01" db="EMBL/GenBank/DDBJ databases">
        <authorList>
            <person name="Corre E."/>
            <person name="Pelletier E."/>
            <person name="Niang G."/>
            <person name="Scheremetjew M."/>
            <person name="Finn R."/>
            <person name="Kale V."/>
            <person name="Holt S."/>
            <person name="Cochrane G."/>
            <person name="Meng A."/>
            <person name="Brown T."/>
            <person name="Cohen L."/>
        </authorList>
    </citation>
    <scope>NUCLEOTIDE SEQUENCE</scope>
    <source>
        <strain evidence="4">RCC1130</strain>
    </source>
</reference>
<name>A0A7S0J904_9EUKA</name>
<keyword evidence="2" id="KW-0812">Transmembrane</keyword>
<evidence type="ECO:0000256" key="3">
    <source>
        <dbReference type="SAM" id="SignalP"/>
    </source>
</evidence>
<feature type="region of interest" description="Disordered" evidence="1">
    <location>
        <begin position="458"/>
        <end position="500"/>
    </location>
</feature>
<feature type="transmembrane region" description="Helical" evidence="2">
    <location>
        <begin position="393"/>
        <end position="414"/>
    </location>
</feature>
<dbReference type="AlphaFoldDB" id="A0A7S0J904"/>
<organism evidence="4">
    <name type="scientific">Calcidiscus leptoporus</name>
    <dbReference type="NCBI Taxonomy" id="127549"/>
    <lineage>
        <taxon>Eukaryota</taxon>
        <taxon>Haptista</taxon>
        <taxon>Haptophyta</taxon>
        <taxon>Prymnesiophyceae</taxon>
        <taxon>Coccolithales</taxon>
        <taxon>Calcidiscaceae</taxon>
        <taxon>Calcidiscus</taxon>
    </lineage>
</organism>
<proteinExistence type="predicted"/>
<protein>
    <submittedName>
        <fullName evidence="4">Uncharacterized protein</fullName>
    </submittedName>
</protein>
<evidence type="ECO:0000313" key="4">
    <source>
        <dbReference type="EMBL" id="CAD8544542.1"/>
    </source>
</evidence>